<protein>
    <submittedName>
        <fullName evidence="1">Uncharacterized protein</fullName>
    </submittedName>
</protein>
<sequence length="56" mass="6631">MFVPQGMRTKRMKLNSNRIYPLYGLVQDRKQEADTLKKRISLFSAQQLLKEETDSK</sequence>
<organism evidence="1">
    <name type="scientific">Amphimedon queenslandica</name>
    <name type="common">Sponge</name>
    <dbReference type="NCBI Taxonomy" id="400682"/>
    <lineage>
        <taxon>Eukaryota</taxon>
        <taxon>Metazoa</taxon>
        <taxon>Porifera</taxon>
        <taxon>Demospongiae</taxon>
        <taxon>Heteroscleromorpha</taxon>
        <taxon>Haplosclerida</taxon>
        <taxon>Niphatidae</taxon>
        <taxon>Amphimedon</taxon>
    </lineage>
</organism>
<name>A0A1X7T620_AMPQE</name>
<dbReference type="InParanoid" id="A0A1X7T620"/>
<reference evidence="1" key="1">
    <citation type="submission" date="2017-05" db="UniProtKB">
        <authorList>
            <consortium name="EnsemblMetazoa"/>
        </authorList>
    </citation>
    <scope>IDENTIFICATION</scope>
</reference>
<dbReference type="EnsemblMetazoa" id="Aqu2.1.09960_001">
    <property type="protein sequence ID" value="Aqu2.1.09960_001"/>
    <property type="gene ID" value="Aqu2.1.09960"/>
</dbReference>
<evidence type="ECO:0000313" key="1">
    <source>
        <dbReference type="EnsemblMetazoa" id="Aqu2.1.09960_001"/>
    </source>
</evidence>
<accession>A0A1X7T620</accession>
<dbReference type="AlphaFoldDB" id="A0A1X7T620"/>
<proteinExistence type="predicted"/>